<evidence type="ECO:0000256" key="5">
    <source>
        <dbReference type="ARBA" id="ARBA00048539"/>
    </source>
</evidence>
<dbReference type="CDD" id="cd01992">
    <property type="entry name" value="TilS_N"/>
    <property type="match status" value="1"/>
</dbReference>
<keyword evidence="2 6" id="KW-0819">tRNA processing</keyword>
<proteinExistence type="inferred from homology"/>
<dbReference type="InterPro" id="IPR014729">
    <property type="entry name" value="Rossmann-like_a/b/a_fold"/>
</dbReference>
<dbReference type="GO" id="GO:0005737">
    <property type="term" value="C:cytoplasm"/>
    <property type="evidence" value="ECO:0007669"/>
    <property type="project" value="UniProtKB-SubCell"/>
</dbReference>
<dbReference type="Pfam" id="PF01171">
    <property type="entry name" value="ATP_bind_3"/>
    <property type="match status" value="1"/>
</dbReference>
<gene>
    <name evidence="6 8" type="primary">tilS</name>
    <name evidence="8" type="ORF">D1224_08340</name>
</gene>
<comment type="function">
    <text evidence="6">Ligates lysine onto the cytidine present at position 34 of the AUA codon-specific tRNA(Ile) that contains the anticodon CAU, in an ATP-dependent manner. Cytidine is converted to lysidine, thus changing the amino acid specificity of the tRNA from methionine to isoleucine.</text>
</comment>
<comment type="catalytic activity">
    <reaction evidence="5 6">
        <text>cytidine(34) in tRNA(Ile2) + L-lysine + ATP = lysidine(34) in tRNA(Ile2) + AMP + diphosphate + H(+)</text>
        <dbReference type="Rhea" id="RHEA:43744"/>
        <dbReference type="Rhea" id="RHEA-COMP:10625"/>
        <dbReference type="Rhea" id="RHEA-COMP:10670"/>
        <dbReference type="ChEBI" id="CHEBI:15378"/>
        <dbReference type="ChEBI" id="CHEBI:30616"/>
        <dbReference type="ChEBI" id="CHEBI:32551"/>
        <dbReference type="ChEBI" id="CHEBI:33019"/>
        <dbReference type="ChEBI" id="CHEBI:82748"/>
        <dbReference type="ChEBI" id="CHEBI:83665"/>
        <dbReference type="ChEBI" id="CHEBI:456215"/>
        <dbReference type="EC" id="6.3.4.19"/>
    </reaction>
</comment>
<dbReference type="PANTHER" id="PTHR43033:SF1">
    <property type="entry name" value="TRNA(ILE)-LYSIDINE SYNTHASE-RELATED"/>
    <property type="match status" value="1"/>
</dbReference>
<evidence type="ECO:0000256" key="1">
    <source>
        <dbReference type="ARBA" id="ARBA00022598"/>
    </source>
</evidence>
<dbReference type="InterPro" id="IPR012094">
    <property type="entry name" value="tRNA_Ile_lys_synt"/>
</dbReference>
<organism evidence="8 9">
    <name type="scientific">Henriciella barbarensis</name>
    <dbReference type="NCBI Taxonomy" id="86342"/>
    <lineage>
        <taxon>Bacteria</taxon>
        <taxon>Pseudomonadati</taxon>
        <taxon>Pseudomonadota</taxon>
        <taxon>Alphaproteobacteria</taxon>
        <taxon>Hyphomonadales</taxon>
        <taxon>Hyphomonadaceae</taxon>
        <taxon>Henriciella</taxon>
    </lineage>
</organism>
<keyword evidence="4 6" id="KW-0067">ATP-binding</keyword>
<dbReference type="OrthoDB" id="9807403at2"/>
<dbReference type="GO" id="GO:0006400">
    <property type="term" value="P:tRNA modification"/>
    <property type="evidence" value="ECO:0007669"/>
    <property type="project" value="UniProtKB-UniRule"/>
</dbReference>
<dbReference type="InterPro" id="IPR011063">
    <property type="entry name" value="TilS/TtcA_N"/>
</dbReference>
<keyword evidence="1 6" id="KW-0436">Ligase</keyword>
<protein>
    <recommendedName>
        <fullName evidence="6">tRNA(Ile)-lysidine synthase</fullName>
        <ecNumber evidence="6">6.3.4.19</ecNumber>
    </recommendedName>
    <alternativeName>
        <fullName evidence="6">tRNA(Ile)-2-lysyl-cytidine synthase</fullName>
    </alternativeName>
    <alternativeName>
        <fullName evidence="6">tRNA(Ile)-lysidine synthetase</fullName>
    </alternativeName>
</protein>
<comment type="caution">
    <text evidence="8">The sequence shown here is derived from an EMBL/GenBank/DDBJ whole genome shotgun (WGS) entry which is preliminary data.</text>
</comment>
<sequence length="426" mass="46317">MRGARCPAAAVSKCIRCDAQSRGPGTHAGRVQRLDHHNHQLLDAVTAGSKGPVCVAVSGGSDSLSLLNLAEAWTEKSRRELLVLTIDHGLRPEAADEACWVADLARSRGIRVEILTWSPDKRSQNAARQARHSLLAEAARRAGASVVLLGHTLTDVVETLLMRLMRPARLAGAVGPQPVSVSPVWPQGRGIMLARPLLNLRREDLATDLRGQGQSWINDPSNDADYYERGRIRKLVNALDPARLERICFDAMRLRAIEDLQLSRFLTNRVRVDQSGLIEANVQHIEASPAVRARFLDILLQAASGASQGAAAPSVSALAETVFDDGPKSRVTLGGAWVQRRGNSLLMGRDPGEARKGWTGGVWDGRYVGRGAVADIPVLQASDLPFLVRDSAPDEPAREIISDRLVHWSRALMLSARFSAVMTLDR</sequence>
<dbReference type="GO" id="GO:0032267">
    <property type="term" value="F:tRNA(Ile)-lysidine synthase activity"/>
    <property type="evidence" value="ECO:0007669"/>
    <property type="project" value="UniProtKB-EC"/>
</dbReference>
<dbReference type="EC" id="6.3.4.19" evidence="6"/>
<evidence type="ECO:0000256" key="6">
    <source>
        <dbReference type="HAMAP-Rule" id="MF_01161"/>
    </source>
</evidence>
<evidence type="ECO:0000313" key="8">
    <source>
        <dbReference type="EMBL" id="RIJ24236.1"/>
    </source>
</evidence>
<evidence type="ECO:0000256" key="4">
    <source>
        <dbReference type="ARBA" id="ARBA00022840"/>
    </source>
</evidence>
<feature type="binding site" evidence="6">
    <location>
        <begin position="58"/>
        <end position="63"/>
    </location>
    <ligand>
        <name>ATP</name>
        <dbReference type="ChEBI" id="CHEBI:30616"/>
    </ligand>
</feature>
<comment type="domain">
    <text evidence="6">The N-terminal region contains the highly conserved SGGXDS motif, predicted to be a P-loop motif involved in ATP binding.</text>
</comment>
<dbReference type="Gene3D" id="3.40.50.620">
    <property type="entry name" value="HUPs"/>
    <property type="match status" value="1"/>
</dbReference>
<reference evidence="8 9" key="1">
    <citation type="submission" date="2018-08" db="EMBL/GenBank/DDBJ databases">
        <title>Henriciella mobilis sp. nov., isolated from seawater.</title>
        <authorList>
            <person name="Cheng H."/>
            <person name="Wu Y.-H."/>
            <person name="Xu X.-W."/>
            <person name="Guo L.-L."/>
        </authorList>
    </citation>
    <scope>NUCLEOTIDE SEQUENCE [LARGE SCALE GENOMIC DNA]</scope>
    <source>
        <strain evidence="8 9">CCUG66934</strain>
    </source>
</reference>
<comment type="subcellular location">
    <subcellularLocation>
        <location evidence="6">Cytoplasm</location>
    </subcellularLocation>
</comment>
<dbReference type="EMBL" id="QWGB01000005">
    <property type="protein sequence ID" value="RIJ24236.1"/>
    <property type="molecule type" value="Genomic_DNA"/>
</dbReference>
<keyword evidence="9" id="KW-1185">Reference proteome</keyword>
<evidence type="ECO:0000259" key="7">
    <source>
        <dbReference type="Pfam" id="PF01171"/>
    </source>
</evidence>
<dbReference type="InterPro" id="IPR012795">
    <property type="entry name" value="tRNA_Ile_lys_synt_N"/>
</dbReference>
<dbReference type="GO" id="GO:0005524">
    <property type="term" value="F:ATP binding"/>
    <property type="evidence" value="ECO:0007669"/>
    <property type="project" value="UniProtKB-UniRule"/>
</dbReference>
<dbReference type="AlphaFoldDB" id="A0A399QYP4"/>
<feature type="domain" description="tRNA(Ile)-lysidine/2-thiocytidine synthase N-terminal" evidence="7">
    <location>
        <begin position="53"/>
        <end position="234"/>
    </location>
</feature>
<name>A0A399QYP4_9PROT</name>
<evidence type="ECO:0000313" key="9">
    <source>
        <dbReference type="Proteomes" id="UP000265431"/>
    </source>
</evidence>
<evidence type="ECO:0000256" key="3">
    <source>
        <dbReference type="ARBA" id="ARBA00022741"/>
    </source>
</evidence>
<dbReference type="NCBIfam" id="TIGR02432">
    <property type="entry name" value="lysidine_TilS_N"/>
    <property type="match status" value="1"/>
</dbReference>
<comment type="similarity">
    <text evidence="6">Belongs to the tRNA(Ile)-lysidine synthase family.</text>
</comment>
<dbReference type="HAMAP" id="MF_01161">
    <property type="entry name" value="tRNA_Ile_lys_synt"/>
    <property type="match status" value="1"/>
</dbReference>
<evidence type="ECO:0000256" key="2">
    <source>
        <dbReference type="ARBA" id="ARBA00022694"/>
    </source>
</evidence>
<dbReference type="SUPFAM" id="SSF52402">
    <property type="entry name" value="Adenine nucleotide alpha hydrolases-like"/>
    <property type="match status" value="1"/>
</dbReference>
<dbReference type="PANTHER" id="PTHR43033">
    <property type="entry name" value="TRNA(ILE)-LYSIDINE SYNTHASE-RELATED"/>
    <property type="match status" value="1"/>
</dbReference>
<accession>A0A399QYP4</accession>
<dbReference type="Proteomes" id="UP000265431">
    <property type="component" value="Unassembled WGS sequence"/>
</dbReference>
<keyword evidence="3 6" id="KW-0547">Nucleotide-binding</keyword>
<keyword evidence="6" id="KW-0963">Cytoplasm</keyword>